<evidence type="ECO:0000313" key="8">
    <source>
        <dbReference type="Proteomes" id="UP000826661"/>
    </source>
</evidence>
<evidence type="ECO:0000256" key="2">
    <source>
        <dbReference type="ARBA" id="ARBA00022692"/>
    </source>
</evidence>
<keyword evidence="4 6" id="KW-0472">Membrane</keyword>
<reference evidence="7 8" key="1">
    <citation type="journal article" date="2021" name="BMC Genomics">
        <title>Telomere-to-telomere genome assembly of asparaginase-producing Trichoderma simmonsii.</title>
        <authorList>
            <person name="Chung D."/>
            <person name="Kwon Y.M."/>
            <person name="Yang Y."/>
        </authorList>
    </citation>
    <scope>NUCLEOTIDE SEQUENCE [LARGE SCALE GENOMIC DNA]</scope>
    <source>
        <strain evidence="7 8">GH-Sj1</strain>
    </source>
</reference>
<dbReference type="PANTHER" id="PTHR15549:SF6">
    <property type="entry name" value="MID2 DOMAIN-CONTAINING PROTEIN"/>
    <property type="match status" value="1"/>
</dbReference>
<evidence type="ECO:0000256" key="3">
    <source>
        <dbReference type="ARBA" id="ARBA00022989"/>
    </source>
</evidence>
<feature type="compositionally biased region" description="Polar residues" evidence="5">
    <location>
        <begin position="398"/>
        <end position="410"/>
    </location>
</feature>
<dbReference type="AlphaFoldDB" id="A0A8G0LLX2"/>
<evidence type="ECO:0000313" key="7">
    <source>
        <dbReference type="EMBL" id="QYT04707.1"/>
    </source>
</evidence>
<evidence type="ECO:0000256" key="1">
    <source>
        <dbReference type="ARBA" id="ARBA00004167"/>
    </source>
</evidence>
<sequence length="428" mass="44914">MIFADETQKRAMTSRKSLRWVGQQQGDALDKTQKRQPQANMPLCCLCMGRHTKPDLHHQPQTAAHIQGVESRRSSNIDNPRRRPKSATIMGSSLDFSCPRGGNYYVCEDQPTRFVGCCTINPCITSSGLCPDNNLEPLSFNPDAYDQIRGQNCLDTGYQWYVCRDSSPPFLGCCSQDACMPTGCPSNKLGAASLSSNRAQAAPFLSAGSSSSTTTTTTETTSSTSTSTSPSTTSRTPSTTLSTTASTTASATSTQPAAVSPPAHNTGLSKGAIAGIAIGAVAGVCILALAAFLALRQRRKKNGPSIVITGSGTGRKDEYGDDSLTEYHDKTAANTHELSGAGAGQMAQSQALHAGAQPSPGLESPISELPATPSTPGNRHFVSVGSSDGVTGRESELSGISASPKQSPLLHQSLFELEDSSSRTFVGR</sequence>
<gene>
    <name evidence="7" type="ORF">H0G86_011611</name>
</gene>
<feature type="compositionally biased region" description="Low complexity" evidence="5">
    <location>
        <begin position="206"/>
        <end position="263"/>
    </location>
</feature>
<feature type="compositionally biased region" description="Basic and acidic residues" evidence="5">
    <location>
        <begin position="70"/>
        <end position="81"/>
    </location>
</feature>
<keyword evidence="3 6" id="KW-1133">Transmembrane helix</keyword>
<keyword evidence="8" id="KW-1185">Reference proteome</keyword>
<dbReference type="PANTHER" id="PTHR15549">
    <property type="entry name" value="PAIRED IMMUNOGLOBULIN-LIKE TYPE 2 RECEPTOR"/>
    <property type="match status" value="1"/>
</dbReference>
<dbReference type="Proteomes" id="UP000826661">
    <property type="component" value="Chromosome VI"/>
</dbReference>
<proteinExistence type="predicted"/>
<dbReference type="EMBL" id="CP075869">
    <property type="protein sequence ID" value="QYT04707.1"/>
    <property type="molecule type" value="Genomic_DNA"/>
</dbReference>
<evidence type="ECO:0000256" key="5">
    <source>
        <dbReference type="SAM" id="MobiDB-lite"/>
    </source>
</evidence>
<organism evidence="7 8">
    <name type="scientific">Trichoderma simmonsii</name>
    <dbReference type="NCBI Taxonomy" id="1491479"/>
    <lineage>
        <taxon>Eukaryota</taxon>
        <taxon>Fungi</taxon>
        <taxon>Dikarya</taxon>
        <taxon>Ascomycota</taxon>
        <taxon>Pezizomycotina</taxon>
        <taxon>Sordariomycetes</taxon>
        <taxon>Hypocreomycetidae</taxon>
        <taxon>Hypocreales</taxon>
        <taxon>Hypocreaceae</taxon>
        <taxon>Trichoderma</taxon>
    </lineage>
</organism>
<evidence type="ECO:0000256" key="4">
    <source>
        <dbReference type="ARBA" id="ARBA00023136"/>
    </source>
</evidence>
<name>A0A8G0LLX2_9HYPO</name>
<accession>A0A8G0LLX2</accession>
<comment type="subcellular location">
    <subcellularLocation>
        <location evidence="1">Membrane</location>
        <topology evidence="1">Single-pass membrane protein</topology>
    </subcellularLocation>
</comment>
<feature type="region of interest" description="Disordered" evidence="5">
    <location>
        <begin position="205"/>
        <end position="263"/>
    </location>
</feature>
<feature type="transmembrane region" description="Helical" evidence="6">
    <location>
        <begin position="272"/>
        <end position="295"/>
    </location>
</feature>
<protein>
    <submittedName>
        <fullName evidence="7">Uncharacterized protein</fullName>
    </submittedName>
</protein>
<feature type="region of interest" description="Disordered" evidence="5">
    <location>
        <begin position="304"/>
        <end position="323"/>
    </location>
</feature>
<dbReference type="InterPro" id="IPR051694">
    <property type="entry name" value="Immunoregulatory_rcpt-like"/>
</dbReference>
<evidence type="ECO:0000256" key="6">
    <source>
        <dbReference type="SAM" id="Phobius"/>
    </source>
</evidence>
<feature type="region of interest" description="Disordered" evidence="5">
    <location>
        <begin position="65"/>
        <end position="87"/>
    </location>
</feature>
<feature type="region of interest" description="Disordered" evidence="5">
    <location>
        <begin position="1"/>
        <end position="33"/>
    </location>
</feature>
<dbReference type="GO" id="GO:0016020">
    <property type="term" value="C:membrane"/>
    <property type="evidence" value="ECO:0007669"/>
    <property type="project" value="UniProtKB-SubCell"/>
</dbReference>
<feature type="region of interest" description="Disordered" evidence="5">
    <location>
        <begin position="338"/>
        <end position="428"/>
    </location>
</feature>
<keyword evidence="2 6" id="KW-0812">Transmembrane</keyword>
<dbReference type="GO" id="GO:0071944">
    <property type="term" value="C:cell periphery"/>
    <property type="evidence" value="ECO:0007669"/>
    <property type="project" value="UniProtKB-ARBA"/>
</dbReference>